<proteinExistence type="predicted"/>
<name>A0A382XR18_9ZZZZ</name>
<organism evidence="2">
    <name type="scientific">marine metagenome</name>
    <dbReference type="NCBI Taxonomy" id="408172"/>
    <lineage>
        <taxon>unclassified sequences</taxon>
        <taxon>metagenomes</taxon>
        <taxon>ecological metagenomes</taxon>
    </lineage>
</organism>
<accession>A0A382XR18</accession>
<sequence length="32" mass="3245">MIAGDYQPSLVGGVPQLNADSRSRGLPSPGGF</sequence>
<dbReference type="AlphaFoldDB" id="A0A382XR18"/>
<gene>
    <name evidence="2" type="ORF">METZ01_LOCUS426143</name>
</gene>
<feature type="region of interest" description="Disordered" evidence="1">
    <location>
        <begin position="1"/>
        <end position="32"/>
    </location>
</feature>
<feature type="non-terminal residue" evidence="2">
    <location>
        <position position="32"/>
    </location>
</feature>
<protein>
    <submittedName>
        <fullName evidence="2">Uncharacterized protein</fullName>
    </submittedName>
</protein>
<reference evidence="2" key="1">
    <citation type="submission" date="2018-05" db="EMBL/GenBank/DDBJ databases">
        <authorList>
            <person name="Lanie J.A."/>
            <person name="Ng W.-L."/>
            <person name="Kazmierczak K.M."/>
            <person name="Andrzejewski T.M."/>
            <person name="Davidsen T.M."/>
            <person name="Wayne K.J."/>
            <person name="Tettelin H."/>
            <person name="Glass J.I."/>
            <person name="Rusch D."/>
            <person name="Podicherti R."/>
            <person name="Tsui H.-C.T."/>
            <person name="Winkler M.E."/>
        </authorList>
    </citation>
    <scope>NUCLEOTIDE SEQUENCE</scope>
</reference>
<evidence type="ECO:0000313" key="2">
    <source>
        <dbReference type="EMBL" id="SVD73289.1"/>
    </source>
</evidence>
<dbReference type="EMBL" id="UINC01169646">
    <property type="protein sequence ID" value="SVD73289.1"/>
    <property type="molecule type" value="Genomic_DNA"/>
</dbReference>
<evidence type="ECO:0000256" key="1">
    <source>
        <dbReference type="SAM" id="MobiDB-lite"/>
    </source>
</evidence>